<dbReference type="Proteomes" id="UP000623129">
    <property type="component" value="Unassembled WGS sequence"/>
</dbReference>
<proteinExistence type="predicted"/>
<accession>A0A833R873</accession>
<dbReference type="EMBL" id="SWLB01000012">
    <property type="protein sequence ID" value="KAF3331581.1"/>
    <property type="molecule type" value="Genomic_DNA"/>
</dbReference>
<comment type="caution">
    <text evidence="1">The sequence shown here is derived from an EMBL/GenBank/DDBJ whole genome shotgun (WGS) entry which is preliminary data.</text>
</comment>
<sequence length="94" mass="10271">MGGRLELILLSSSLGFDSSRIDPPWSNMGVRLELIAFTRIVVESIIHGATYGSPTSFQPQIIELLVCTLHGVIPACKGPDIAMLFYLKLIQQAN</sequence>
<reference evidence="1" key="1">
    <citation type="submission" date="2020-01" db="EMBL/GenBank/DDBJ databases">
        <title>Genome sequence of Kobresia littledalei, the first chromosome-level genome in the family Cyperaceae.</title>
        <authorList>
            <person name="Qu G."/>
        </authorList>
    </citation>
    <scope>NUCLEOTIDE SEQUENCE</scope>
    <source>
        <strain evidence="1">C.B.Clarke</strain>
        <tissue evidence="1">Leaf</tissue>
    </source>
</reference>
<dbReference type="AlphaFoldDB" id="A0A833R873"/>
<evidence type="ECO:0000313" key="1">
    <source>
        <dbReference type="EMBL" id="KAF3331581.1"/>
    </source>
</evidence>
<protein>
    <submittedName>
        <fullName evidence="1">Uncharacterized protein</fullName>
    </submittedName>
</protein>
<gene>
    <name evidence="1" type="ORF">FCM35_KLT02987</name>
</gene>
<evidence type="ECO:0000313" key="2">
    <source>
        <dbReference type="Proteomes" id="UP000623129"/>
    </source>
</evidence>
<keyword evidence="2" id="KW-1185">Reference proteome</keyword>
<organism evidence="1 2">
    <name type="scientific">Carex littledalei</name>
    <dbReference type="NCBI Taxonomy" id="544730"/>
    <lineage>
        <taxon>Eukaryota</taxon>
        <taxon>Viridiplantae</taxon>
        <taxon>Streptophyta</taxon>
        <taxon>Embryophyta</taxon>
        <taxon>Tracheophyta</taxon>
        <taxon>Spermatophyta</taxon>
        <taxon>Magnoliopsida</taxon>
        <taxon>Liliopsida</taxon>
        <taxon>Poales</taxon>
        <taxon>Cyperaceae</taxon>
        <taxon>Cyperoideae</taxon>
        <taxon>Cariceae</taxon>
        <taxon>Carex</taxon>
        <taxon>Carex subgen. Euthyceras</taxon>
    </lineage>
</organism>
<name>A0A833R873_9POAL</name>